<reference evidence="1 2" key="2">
    <citation type="journal article" date="2019" name="G3 (Bethesda)">
        <title>Hybrid Assembly of the Genome of the Entomopathogenic Nematode Steinernema carpocapsae Identifies the X-Chromosome.</title>
        <authorList>
            <person name="Serra L."/>
            <person name="Macchietto M."/>
            <person name="Macias-Munoz A."/>
            <person name="McGill C.J."/>
            <person name="Rodriguez I.M."/>
            <person name="Rodriguez B."/>
            <person name="Murad R."/>
            <person name="Mortazavi A."/>
        </authorList>
    </citation>
    <scope>NUCLEOTIDE SEQUENCE [LARGE SCALE GENOMIC DNA]</scope>
    <source>
        <strain evidence="1 2">ALL</strain>
    </source>
</reference>
<protein>
    <submittedName>
        <fullName evidence="1">Uncharacterized protein</fullName>
    </submittedName>
</protein>
<comment type="caution">
    <text evidence="1">The sequence shown here is derived from an EMBL/GenBank/DDBJ whole genome shotgun (WGS) entry which is preliminary data.</text>
</comment>
<reference evidence="1 2" key="1">
    <citation type="journal article" date="2015" name="Genome Biol.">
        <title>Comparative genomics of Steinernema reveals deeply conserved gene regulatory networks.</title>
        <authorList>
            <person name="Dillman A.R."/>
            <person name="Macchietto M."/>
            <person name="Porter C.F."/>
            <person name="Rogers A."/>
            <person name="Williams B."/>
            <person name="Antoshechkin I."/>
            <person name="Lee M.M."/>
            <person name="Goodwin Z."/>
            <person name="Lu X."/>
            <person name="Lewis E.E."/>
            <person name="Goodrich-Blair H."/>
            <person name="Stock S.P."/>
            <person name="Adams B.J."/>
            <person name="Sternberg P.W."/>
            <person name="Mortazavi A."/>
        </authorList>
    </citation>
    <scope>NUCLEOTIDE SEQUENCE [LARGE SCALE GENOMIC DNA]</scope>
    <source>
        <strain evidence="1 2">ALL</strain>
    </source>
</reference>
<accession>A0A4U5NHY2</accession>
<keyword evidence="2" id="KW-1185">Reference proteome</keyword>
<gene>
    <name evidence="1" type="ORF">L596_016154</name>
</gene>
<evidence type="ECO:0000313" key="1">
    <source>
        <dbReference type="EMBL" id="TKR82426.1"/>
    </source>
</evidence>
<name>A0A4U5NHY2_STECR</name>
<organism evidence="1 2">
    <name type="scientific">Steinernema carpocapsae</name>
    <name type="common">Entomopathogenic nematode</name>
    <dbReference type="NCBI Taxonomy" id="34508"/>
    <lineage>
        <taxon>Eukaryota</taxon>
        <taxon>Metazoa</taxon>
        <taxon>Ecdysozoa</taxon>
        <taxon>Nematoda</taxon>
        <taxon>Chromadorea</taxon>
        <taxon>Rhabditida</taxon>
        <taxon>Tylenchina</taxon>
        <taxon>Panagrolaimomorpha</taxon>
        <taxon>Strongyloidoidea</taxon>
        <taxon>Steinernematidae</taxon>
        <taxon>Steinernema</taxon>
    </lineage>
</organism>
<sequence length="71" mass="8216">MRPPGLRRPPKIFSLSILLGFDLWIKLQKEPSRRTNGEDLEGRLDSTPEFDISLKPNLKISCEEEHELQSI</sequence>
<dbReference type="AlphaFoldDB" id="A0A4U5NHY2"/>
<evidence type="ECO:0000313" key="2">
    <source>
        <dbReference type="Proteomes" id="UP000298663"/>
    </source>
</evidence>
<dbReference type="Proteomes" id="UP000298663">
    <property type="component" value="Unassembled WGS sequence"/>
</dbReference>
<proteinExistence type="predicted"/>
<dbReference type="EMBL" id="AZBU02000004">
    <property type="protein sequence ID" value="TKR82426.1"/>
    <property type="molecule type" value="Genomic_DNA"/>
</dbReference>